<gene>
    <name evidence="6" type="ORF">LITE_LOCUS31835</name>
</gene>
<comment type="caution">
    <text evidence="6">The sequence shown here is derived from an EMBL/GenBank/DDBJ whole genome shotgun (WGS) entry which is preliminary data.</text>
</comment>
<comment type="subcellular location">
    <subcellularLocation>
        <location evidence="1">Membrane</location>
        <topology evidence="1">Multi-pass membrane protein</topology>
    </subcellularLocation>
</comment>
<dbReference type="Proteomes" id="UP001154282">
    <property type="component" value="Unassembled WGS sequence"/>
</dbReference>
<comment type="similarity">
    <text evidence="2">Belongs to the TAPT1 family.</text>
</comment>
<dbReference type="InterPro" id="IPR008010">
    <property type="entry name" value="Tatp1"/>
</dbReference>
<evidence type="ECO:0000256" key="2">
    <source>
        <dbReference type="ARBA" id="ARBA00008803"/>
    </source>
</evidence>
<feature type="non-terminal residue" evidence="6">
    <location>
        <position position="1"/>
    </location>
</feature>
<sequence>YFILLHSFLLLAQAITLSTCIVAHNNALLALLVSNNFSEIKSNVFKRFSKENIHNIVYAGEFLHYNHLHFDTFFCRTFYCLQSFKVISSILMGRHYSFSPFILCADYSSRMSLNPISCLKFKH</sequence>
<organism evidence="6 7">
    <name type="scientific">Linum tenue</name>
    <dbReference type="NCBI Taxonomy" id="586396"/>
    <lineage>
        <taxon>Eukaryota</taxon>
        <taxon>Viridiplantae</taxon>
        <taxon>Streptophyta</taxon>
        <taxon>Embryophyta</taxon>
        <taxon>Tracheophyta</taxon>
        <taxon>Spermatophyta</taxon>
        <taxon>Magnoliopsida</taxon>
        <taxon>eudicotyledons</taxon>
        <taxon>Gunneridae</taxon>
        <taxon>Pentapetalae</taxon>
        <taxon>rosids</taxon>
        <taxon>fabids</taxon>
        <taxon>Malpighiales</taxon>
        <taxon>Linaceae</taxon>
        <taxon>Linum</taxon>
    </lineage>
</organism>
<reference evidence="6" key="1">
    <citation type="submission" date="2022-08" db="EMBL/GenBank/DDBJ databases">
        <authorList>
            <person name="Gutierrez-Valencia J."/>
        </authorList>
    </citation>
    <scope>NUCLEOTIDE SEQUENCE</scope>
</reference>
<evidence type="ECO:0000256" key="3">
    <source>
        <dbReference type="ARBA" id="ARBA00022692"/>
    </source>
</evidence>
<dbReference type="PANTHER" id="PTHR13317">
    <property type="entry name" value="TRANSMEMBRANE ANTERIOR POSTERIOR TRANSFORMATION PROTEIN 1 HOMOLOG"/>
    <property type="match status" value="1"/>
</dbReference>
<dbReference type="GO" id="GO:0005789">
    <property type="term" value="C:endoplasmic reticulum membrane"/>
    <property type="evidence" value="ECO:0007669"/>
    <property type="project" value="TreeGrafter"/>
</dbReference>
<name>A0AAV0N6R4_9ROSI</name>
<evidence type="ECO:0000313" key="7">
    <source>
        <dbReference type="Proteomes" id="UP001154282"/>
    </source>
</evidence>
<dbReference type="EMBL" id="CAMGYJ010000008">
    <property type="protein sequence ID" value="CAI0454046.1"/>
    <property type="molecule type" value="Genomic_DNA"/>
</dbReference>
<evidence type="ECO:0000256" key="1">
    <source>
        <dbReference type="ARBA" id="ARBA00004141"/>
    </source>
</evidence>
<keyword evidence="7" id="KW-1185">Reference proteome</keyword>
<protein>
    <recommendedName>
        <fullName evidence="8">Secreted protein</fullName>
    </recommendedName>
</protein>
<dbReference type="Pfam" id="PF05346">
    <property type="entry name" value="DUF747"/>
    <property type="match status" value="1"/>
</dbReference>
<keyword evidence="5" id="KW-0472">Membrane</keyword>
<keyword evidence="4" id="KW-1133">Transmembrane helix</keyword>
<evidence type="ECO:0000313" key="6">
    <source>
        <dbReference type="EMBL" id="CAI0454046.1"/>
    </source>
</evidence>
<evidence type="ECO:0000256" key="4">
    <source>
        <dbReference type="ARBA" id="ARBA00022989"/>
    </source>
</evidence>
<evidence type="ECO:0008006" key="8">
    <source>
        <dbReference type="Google" id="ProtNLM"/>
    </source>
</evidence>
<dbReference type="AlphaFoldDB" id="A0AAV0N6R4"/>
<dbReference type="PANTHER" id="PTHR13317:SF4">
    <property type="entry name" value="TRANSMEMBRANE ANTERIOR POSTERIOR TRANSFORMATION PROTEIN 1 HOMOLOG"/>
    <property type="match status" value="1"/>
</dbReference>
<keyword evidence="3" id="KW-0812">Transmembrane</keyword>
<proteinExistence type="inferred from homology"/>
<accession>A0AAV0N6R4</accession>
<evidence type="ECO:0000256" key="5">
    <source>
        <dbReference type="ARBA" id="ARBA00023136"/>
    </source>
</evidence>